<keyword evidence="1" id="KW-0472">Membrane</keyword>
<accession>A0A918QTG1</accession>
<keyword evidence="4" id="KW-1185">Reference proteome</keyword>
<reference evidence="3" key="1">
    <citation type="journal article" date="2014" name="Int. J. Syst. Evol. Microbiol.">
        <title>Complete genome sequence of Corynebacterium casei LMG S-19264T (=DSM 44701T), isolated from a smear-ripened cheese.</title>
        <authorList>
            <consortium name="US DOE Joint Genome Institute (JGI-PGF)"/>
            <person name="Walter F."/>
            <person name="Albersmeier A."/>
            <person name="Kalinowski J."/>
            <person name="Ruckert C."/>
        </authorList>
    </citation>
    <scope>NUCLEOTIDE SEQUENCE</scope>
    <source>
        <strain evidence="3">KCTC 12710</strain>
    </source>
</reference>
<evidence type="ECO:0000259" key="2">
    <source>
        <dbReference type="Pfam" id="PF02517"/>
    </source>
</evidence>
<sequence length="216" mass="25061">MTPLLHYNMNTLKYKNLECLIIFVIIPISFVFNYSPWVKLAVGVLGFVYVIYVITAVEKLPFKIAKRIHWMPFVKSVCIKFIIIAAITTAFVWDANKDLLFNVLVNKPKLWVFIVFVYSVFSVYPQELLYRTFYFKRYPNLVENKVLYVVLNAFLFALAHLFFKNMLVLVLTFLGGIVFALTYQNTKSTLLVTIEHAIYGCWLFTVGMGDMLGFPS</sequence>
<gene>
    <name evidence="3" type="ORF">GCM10007028_05800</name>
</gene>
<protein>
    <recommendedName>
        <fullName evidence="2">CAAX prenyl protease 2/Lysostaphin resistance protein A-like domain-containing protein</fullName>
    </recommendedName>
</protein>
<dbReference type="InterPro" id="IPR003675">
    <property type="entry name" value="Rce1/LyrA-like_dom"/>
</dbReference>
<feature type="transmembrane region" description="Helical" evidence="1">
    <location>
        <begin position="146"/>
        <end position="163"/>
    </location>
</feature>
<reference evidence="3" key="2">
    <citation type="submission" date="2020-09" db="EMBL/GenBank/DDBJ databases">
        <authorList>
            <person name="Sun Q."/>
            <person name="Kim S."/>
        </authorList>
    </citation>
    <scope>NUCLEOTIDE SEQUENCE</scope>
    <source>
        <strain evidence="3">KCTC 12710</strain>
    </source>
</reference>
<feature type="domain" description="CAAX prenyl protease 2/Lysostaphin resistance protein A-like" evidence="2">
    <location>
        <begin position="110"/>
        <end position="199"/>
    </location>
</feature>
<feature type="transmembrane region" description="Helical" evidence="1">
    <location>
        <begin position="38"/>
        <end position="57"/>
    </location>
</feature>
<organism evidence="3 4">
    <name type="scientific">Algibacter mikhailovii</name>
    <dbReference type="NCBI Taxonomy" id="425498"/>
    <lineage>
        <taxon>Bacteria</taxon>
        <taxon>Pseudomonadati</taxon>
        <taxon>Bacteroidota</taxon>
        <taxon>Flavobacteriia</taxon>
        <taxon>Flavobacteriales</taxon>
        <taxon>Flavobacteriaceae</taxon>
        <taxon>Algibacter</taxon>
    </lineage>
</organism>
<proteinExistence type="predicted"/>
<evidence type="ECO:0000313" key="3">
    <source>
        <dbReference type="EMBL" id="GGZ71364.1"/>
    </source>
</evidence>
<dbReference type="GO" id="GO:0080120">
    <property type="term" value="P:CAAX-box protein maturation"/>
    <property type="evidence" value="ECO:0007669"/>
    <property type="project" value="UniProtKB-ARBA"/>
</dbReference>
<feature type="transmembrane region" description="Helical" evidence="1">
    <location>
        <begin position="77"/>
        <end position="96"/>
    </location>
</feature>
<evidence type="ECO:0000256" key="1">
    <source>
        <dbReference type="SAM" id="Phobius"/>
    </source>
</evidence>
<feature type="transmembrane region" description="Helical" evidence="1">
    <location>
        <begin position="169"/>
        <end position="185"/>
    </location>
</feature>
<dbReference type="GO" id="GO:0004175">
    <property type="term" value="F:endopeptidase activity"/>
    <property type="evidence" value="ECO:0007669"/>
    <property type="project" value="UniProtKB-ARBA"/>
</dbReference>
<keyword evidence="1" id="KW-0812">Transmembrane</keyword>
<name>A0A918QTG1_9FLAO</name>
<evidence type="ECO:0000313" key="4">
    <source>
        <dbReference type="Proteomes" id="UP000636004"/>
    </source>
</evidence>
<comment type="caution">
    <text evidence="3">The sequence shown here is derived from an EMBL/GenBank/DDBJ whole genome shotgun (WGS) entry which is preliminary data.</text>
</comment>
<dbReference type="Proteomes" id="UP000636004">
    <property type="component" value="Unassembled WGS sequence"/>
</dbReference>
<dbReference type="EMBL" id="BMWZ01000001">
    <property type="protein sequence ID" value="GGZ71364.1"/>
    <property type="molecule type" value="Genomic_DNA"/>
</dbReference>
<feature type="transmembrane region" description="Helical" evidence="1">
    <location>
        <begin position="108"/>
        <end position="125"/>
    </location>
</feature>
<feature type="transmembrane region" description="Helical" evidence="1">
    <location>
        <begin position="197"/>
        <end position="214"/>
    </location>
</feature>
<dbReference type="Pfam" id="PF02517">
    <property type="entry name" value="Rce1-like"/>
    <property type="match status" value="1"/>
</dbReference>
<dbReference type="AlphaFoldDB" id="A0A918QTG1"/>
<keyword evidence="1" id="KW-1133">Transmembrane helix</keyword>
<feature type="transmembrane region" description="Helical" evidence="1">
    <location>
        <begin position="12"/>
        <end position="32"/>
    </location>
</feature>